<reference evidence="3" key="1">
    <citation type="submission" date="2025-08" db="UniProtKB">
        <authorList>
            <consortium name="RefSeq"/>
        </authorList>
    </citation>
    <scope>IDENTIFICATION</scope>
</reference>
<organism evidence="2 3">
    <name type="scientific">Diaphorina citri</name>
    <name type="common">Asian citrus psyllid</name>
    <dbReference type="NCBI Taxonomy" id="121845"/>
    <lineage>
        <taxon>Eukaryota</taxon>
        <taxon>Metazoa</taxon>
        <taxon>Ecdysozoa</taxon>
        <taxon>Arthropoda</taxon>
        <taxon>Hexapoda</taxon>
        <taxon>Insecta</taxon>
        <taxon>Pterygota</taxon>
        <taxon>Neoptera</taxon>
        <taxon>Paraneoptera</taxon>
        <taxon>Hemiptera</taxon>
        <taxon>Sternorrhyncha</taxon>
        <taxon>Psylloidea</taxon>
        <taxon>Psyllidae</taxon>
        <taxon>Diaphorininae</taxon>
        <taxon>Diaphorina</taxon>
    </lineage>
</organism>
<evidence type="ECO:0000259" key="1">
    <source>
        <dbReference type="SMART" id="SM00875"/>
    </source>
</evidence>
<dbReference type="Gene3D" id="2.60.120.820">
    <property type="entry name" value="PHR domain"/>
    <property type="match status" value="1"/>
</dbReference>
<evidence type="ECO:0000313" key="3">
    <source>
        <dbReference type="RefSeq" id="XP_026679087.1"/>
    </source>
</evidence>
<evidence type="ECO:0000313" key="2">
    <source>
        <dbReference type="Proteomes" id="UP000079169"/>
    </source>
</evidence>
<proteinExistence type="predicted"/>
<dbReference type="RefSeq" id="XP_026679087.1">
    <property type="nucleotide sequence ID" value="XM_026823286.1"/>
</dbReference>
<accession>A0A3Q0IS41</accession>
<gene>
    <name evidence="3" type="primary">LOC103508777</name>
</gene>
<sequence length="175" mass="19792">MLLTQARLFDEPQLAALCLDTIDKNTPDALAADGFTDVDRDTLCAVLERDTLRIREAKLFQAVIRWSEAECTRQSLPITPENQRAVLGPSLTLVRFPLMSVEEFAAGPAQSGLLEDSQLVRLFLYFHVNPKPAIPFFDGPRCSMTGKEQVVHRFQHIESRWGYSGTSDRIRLTER</sequence>
<dbReference type="Gene3D" id="1.25.40.420">
    <property type="match status" value="1"/>
</dbReference>
<dbReference type="KEGG" id="dci:103508777"/>
<dbReference type="PANTHER" id="PTHR45774:SF3">
    <property type="entry name" value="BTB (POZ) DOMAIN-CONTAINING 2B-RELATED"/>
    <property type="match status" value="1"/>
</dbReference>
<dbReference type="GO" id="GO:0000932">
    <property type="term" value="C:P-body"/>
    <property type="evidence" value="ECO:0007669"/>
    <property type="project" value="TreeGrafter"/>
</dbReference>
<name>A0A3Q0IS41_DIACI</name>
<protein>
    <submittedName>
        <fullName evidence="3">BTB/POZ domain-containing protein 1</fullName>
    </submittedName>
</protein>
<dbReference type="AlphaFoldDB" id="A0A3Q0IS41"/>
<dbReference type="GeneID" id="103508777"/>
<dbReference type="GO" id="GO:0022008">
    <property type="term" value="P:neurogenesis"/>
    <property type="evidence" value="ECO:0007669"/>
    <property type="project" value="TreeGrafter"/>
</dbReference>
<dbReference type="SMART" id="SM00875">
    <property type="entry name" value="BACK"/>
    <property type="match status" value="1"/>
</dbReference>
<keyword evidence="2" id="KW-1185">Reference proteome</keyword>
<dbReference type="Pfam" id="PF07707">
    <property type="entry name" value="BACK"/>
    <property type="match status" value="1"/>
</dbReference>
<dbReference type="Proteomes" id="UP000079169">
    <property type="component" value="Unplaced"/>
</dbReference>
<dbReference type="PaxDb" id="121845-A0A3Q0IS41"/>
<dbReference type="STRING" id="121845.A0A3Q0IS41"/>
<dbReference type="FunFam" id="1.25.40.420:FF:000004">
    <property type="entry name" value="BTB/POZ domain-containing protein 2"/>
    <property type="match status" value="1"/>
</dbReference>
<dbReference type="InterPro" id="IPR011705">
    <property type="entry name" value="BACK"/>
</dbReference>
<dbReference type="InterPro" id="IPR038648">
    <property type="entry name" value="PHR_sf"/>
</dbReference>
<feature type="domain" description="BACK" evidence="1">
    <location>
        <begin position="2"/>
        <end position="107"/>
    </location>
</feature>
<dbReference type="PANTHER" id="PTHR45774">
    <property type="entry name" value="BTB/POZ DOMAIN-CONTAINING"/>
    <property type="match status" value="1"/>
</dbReference>
<dbReference type="GO" id="GO:0005829">
    <property type="term" value="C:cytosol"/>
    <property type="evidence" value="ECO:0007669"/>
    <property type="project" value="TreeGrafter"/>
</dbReference>